<keyword evidence="1" id="KW-0812">Transmembrane</keyword>
<evidence type="ECO:0000313" key="3">
    <source>
        <dbReference type="EMBL" id="CAL1141155.1"/>
    </source>
</evidence>
<comment type="caution">
    <text evidence="2">The sequence shown here is derived from an EMBL/GenBank/DDBJ whole genome shotgun (WGS) entry which is preliminary data.</text>
</comment>
<dbReference type="EMBL" id="CAMXCT030001201">
    <property type="protein sequence ID" value="CAL4775092.1"/>
    <property type="molecule type" value="Genomic_DNA"/>
</dbReference>
<name>A0A9P1C9Y8_9DINO</name>
<accession>A0A9P1C9Y8</accession>
<dbReference type="Proteomes" id="UP001152797">
    <property type="component" value="Unassembled WGS sequence"/>
</dbReference>
<feature type="transmembrane region" description="Helical" evidence="1">
    <location>
        <begin position="21"/>
        <end position="42"/>
    </location>
</feature>
<gene>
    <name evidence="2" type="ORF">C1SCF055_LOCUS15025</name>
</gene>
<dbReference type="EMBL" id="CAMXCT010001201">
    <property type="protein sequence ID" value="CAI3987780.1"/>
    <property type="molecule type" value="Genomic_DNA"/>
</dbReference>
<dbReference type="AlphaFoldDB" id="A0A9P1C9Y8"/>
<reference evidence="2" key="1">
    <citation type="submission" date="2022-10" db="EMBL/GenBank/DDBJ databases">
        <authorList>
            <person name="Chen Y."/>
            <person name="Dougan E. K."/>
            <person name="Chan C."/>
            <person name="Rhodes N."/>
            <person name="Thang M."/>
        </authorList>
    </citation>
    <scope>NUCLEOTIDE SEQUENCE</scope>
</reference>
<dbReference type="OrthoDB" id="406512at2759"/>
<dbReference type="EMBL" id="CAMXCT020001201">
    <property type="protein sequence ID" value="CAL1141155.1"/>
    <property type="molecule type" value="Genomic_DNA"/>
</dbReference>
<evidence type="ECO:0000313" key="2">
    <source>
        <dbReference type="EMBL" id="CAI3987780.1"/>
    </source>
</evidence>
<keyword evidence="1" id="KW-0472">Membrane</keyword>
<keyword evidence="4" id="KW-1185">Reference proteome</keyword>
<protein>
    <submittedName>
        <fullName evidence="2">Uncharacterized protein</fullName>
    </submittedName>
</protein>
<evidence type="ECO:0000313" key="4">
    <source>
        <dbReference type="Proteomes" id="UP001152797"/>
    </source>
</evidence>
<proteinExistence type="predicted"/>
<reference evidence="3" key="2">
    <citation type="submission" date="2024-04" db="EMBL/GenBank/DDBJ databases">
        <authorList>
            <person name="Chen Y."/>
            <person name="Shah S."/>
            <person name="Dougan E. K."/>
            <person name="Thang M."/>
            <person name="Chan C."/>
        </authorList>
    </citation>
    <scope>NUCLEOTIDE SEQUENCE [LARGE SCALE GENOMIC DNA]</scope>
</reference>
<organism evidence="2">
    <name type="scientific">Cladocopium goreaui</name>
    <dbReference type="NCBI Taxonomy" id="2562237"/>
    <lineage>
        <taxon>Eukaryota</taxon>
        <taxon>Sar</taxon>
        <taxon>Alveolata</taxon>
        <taxon>Dinophyceae</taxon>
        <taxon>Suessiales</taxon>
        <taxon>Symbiodiniaceae</taxon>
        <taxon>Cladocopium</taxon>
    </lineage>
</organism>
<keyword evidence="1" id="KW-1133">Transmembrane helix</keyword>
<sequence length="254" mass="28159">MDPPKMSFKEVKKRTILQGLRALKAPAVIGVLVTSIFAIPSLKWGPGHELDHLELFAGQCSVTRGEFQEGRTSSVAMDLDHNPETMNMLTNTGFVSALYHATCLRPGSGCLAAPVCSSFVYMNSGTARRSESNPYGQECYESVLSGNEEISQLGEFKPRTKSTQTISLVDHYYDADGNRRVKGNGNLKASQAYPLGFGVALAKLRTRHAKENRRRALRLIKQHARKSQIMKRCTRKDGLWLKCANLNPVLEFLA</sequence>
<evidence type="ECO:0000256" key="1">
    <source>
        <dbReference type="SAM" id="Phobius"/>
    </source>
</evidence>